<sequence>MEAKEALERDWSSLFPEVLNLIAKTLIEIIDFVHFRAVCMAWRSSTTIADLPPQFPWILEERHRYEDDLRFYSIPFGKIYNIHTAKSLGKMSTRSSDKYIQLFHITGQRSLLNPLNDHEIPIPAYDCHNYPRVKGPWQNFGVHMVCYGPPGYQKYSESVYCQFDQEKWCELILGLDYANCDLGDCNLFYLNGMLFNVDSDTGVTKVTDVATNTLAYVIPPVEGYLGKNAKYDTSAECIMDASGDILRVFRYYDFAVDWSGYCFDIHRLDVNESGSVFWVKVDNIGNHALFLNMDGGFVLRAYDFVGVKRNCIYFSMKMFMGIEEAPLYRVERIDIETGAREQLPCPFKEPQGWFVPVL</sequence>
<dbReference type="InterPro" id="IPR051304">
    <property type="entry name" value="SCF_F-box_domain"/>
</dbReference>
<feature type="domain" description="KIB1-4 beta-propeller" evidence="1">
    <location>
        <begin position="71"/>
        <end position="315"/>
    </location>
</feature>
<organism evidence="2 3">
    <name type="scientific">Rhynchospora pubera</name>
    <dbReference type="NCBI Taxonomy" id="906938"/>
    <lineage>
        <taxon>Eukaryota</taxon>
        <taxon>Viridiplantae</taxon>
        <taxon>Streptophyta</taxon>
        <taxon>Embryophyta</taxon>
        <taxon>Tracheophyta</taxon>
        <taxon>Spermatophyta</taxon>
        <taxon>Magnoliopsida</taxon>
        <taxon>Liliopsida</taxon>
        <taxon>Poales</taxon>
        <taxon>Cyperaceae</taxon>
        <taxon>Cyperoideae</taxon>
        <taxon>Rhynchosporeae</taxon>
        <taxon>Rhynchospora</taxon>
    </lineage>
</organism>
<accession>A0AAV8EY86</accession>
<dbReference type="PANTHER" id="PTHR47123:SF15">
    <property type="entry name" value="F-BOX PROTEIN SKIP23"/>
    <property type="match status" value="1"/>
</dbReference>
<reference evidence="2" key="1">
    <citation type="submission" date="2022-08" db="EMBL/GenBank/DDBJ databases">
        <authorList>
            <person name="Marques A."/>
        </authorList>
    </citation>
    <scope>NUCLEOTIDE SEQUENCE</scope>
    <source>
        <strain evidence="2">RhyPub2mFocal</strain>
        <tissue evidence="2">Leaves</tissue>
    </source>
</reference>
<dbReference type="EMBL" id="JAMFTS010000002">
    <property type="protein sequence ID" value="KAJ4785719.1"/>
    <property type="molecule type" value="Genomic_DNA"/>
</dbReference>
<dbReference type="Proteomes" id="UP001140206">
    <property type="component" value="Chromosome 2"/>
</dbReference>
<evidence type="ECO:0000259" key="1">
    <source>
        <dbReference type="Pfam" id="PF03478"/>
    </source>
</evidence>
<dbReference type="PANTHER" id="PTHR47123">
    <property type="entry name" value="F-BOX PROTEIN SKIP23"/>
    <property type="match status" value="1"/>
</dbReference>
<dbReference type="AlphaFoldDB" id="A0AAV8EY86"/>
<comment type="caution">
    <text evidence="2">The sequence shown here is derived from an EMBL/GenBank/DDBJ whole genome shotgun (WGS) entry which is preliminary data.</text>
</comment>
<evidence type="ECO:0000313" key="3">
    <source>
        <dbReference type="Proteomes" id="UP001140206"/>
    </source>
</evidence>
<keyword evidence="3" id="KW-1185">Reference proteome</keyword>
<protein>
    <submittedName>
        <fullName evidence="2">F-box domain-containing protein</fullName>
    </submittedName>
</protein>
<gene>
    <name evidence="2" type="ORF">LUZ62_036965</name>
</gene>
<name>A0AAV8EY86_9POAL</name>
<evidence type="ECO:0000313" key="2">
    <source>
        <dbReference type="EMBL" id="KAJ4785719.1"/>
    </source>
</evidence>
<dbReference type="InterPro" id="IPR005174">
    <property type="entry name" value="KIB1-4_b-propeller"/>
</dbReference>
<proteinExistence type="predicted"/>
<dbReference type="Pfam" id="PF03478">
    <property type="entry name" value="Beta-prop_KIB1-4"/>
    <property type="match status" value="1"/>
</dbReference>